<keyword evidence="1" id="KW-0812">Transmembrane</keyword>
<proteinExistence type="predicted"/>
<dbReference type="EMBL" id="AYXT01000009">
    <property type="protein sequence ID" value="ETF03518.1"/>
    <property type="molecule type" value="Genomic_DNA"/>
</dbReference>
<feature type="transmembrane region" description="Helical" evidence="1">
    <location>
        <begin position="374"/>
        <end position="395"/>
    </location>
</feature>
<gene>
    <name evidence="2" type="ORF">W822_10770</name>
</gene>
<dbReference type="STRING" id="1424334.W822_10770"/>
<feature type="transmembrane region" description="Helical" evidence="1">
    <location>
        <begin position="187"/>
        <end position="207"/>
    </location>
</feature>
<dbReference type="OrthoDB" id="8914130at2"/>
<feature type="transmembrane region" description="Helical" evidence="1">
    <location>
        <begin position="145"/>
        <end position="175"/>
    </location>
</feature>
<keyword evidence="3" id="KW-1185">Reference proteome</keyword>
<dbReference type="AlphaFoldDB" id="V8QW10"/>
<keyword evidence="1" id="KW-0472">Membrane</keyword>
<keyword evidence="1" id="KW-1133">Transmembrane helix</keyword>
<sequence length="434" mass="50190">MINILAADKRFRWRDLAPVLGFVLCAFAFYPGLMTSDTLDQLNQANTQRFNDWHPPLMAWLWSRLNMLFPAASGFLFLDLFLLWFGLFMIERSIRSRWSTWIYLLGFMPFVINLSGVIWKDVATAYALMWAAFCLLRPRSRAGLLLFSLSIFVAIGLRYNALFSCLPLIIGYFWLWFRSHPGRCKTIRVLVVSAFFFMMQLICLHLFNYQFLNATRTAPQIVIMVDDLAYMSTRLERSLVPGVALDEVTRNVRESVNDNIFRYSHVPDYAAVKASWMSSVRAYPQLYLTFRSKVFLRFLGLSLAPPFALDEPSFSFWLDSSYQRTDTNRLRRFVGQYVQGVARALPFFFTGLFWLLVAAVVFCVSVATRLPYRLVTTVLALSAGINIMSYLLVANAPIFRYYYWSILAGSLAAMLLVFGYLEQRCQAQAKLFFR</sequence>
<evidence type="ECO:0008006" key="4">
    <source>
        <dbReference type="Google" id="ProtNLM"/>
    </source>
</evidence>
<evidence type="ECO:0000313" key="2">
    <source>
        <dbReference type="EMBL" id="ETF03518.1"/>
    </source>
</evidence>
<accession>V8QW10</accession>
<comment type="caution">
    <text evidence="2">The sequence shown here is derived from an EMBL/GenBank/DDBJ whole genome shotgun (WGS) entry which is preliminary data.</text>
</comment>
<dbReference type="HOGENOM" id="CLU_037111_0_0_4"/>
<evidence type="ECO:0000256" key="1">
    <source>
        <dbReference type="SAM" id="Phobius"/>
    </source>
</evidence>
<reference evidence="2 3" key="1">
    <citation type="journal article" date="2014" name="Genome Announc.">
        <title>Draft Genome Sequence of Advenella kashmirensis Strain W13003, a Polycyclic Aromatic Hydrocarbon-Degrading Bacterium.</title>
        <authorList>
            <person name="Wang X."/>
            <person name="Jin D."/>
            <person name="Zhou L."/>
            <person name="Wu L."/>
            <person name="An W."/>
            <person name="Zhao L."/>
        </authorList>
    </citation>
    <scope>NUCLEOTIDE SEQUENCE [LARGE SCALE GENOMIC DNA]</scope>
    <source>
        <strain evidence="2 3">W13003</strain>
    </source>
</reference>
<dbReference type="eggNOG" id="ENOG50322BP">
    <property type="taxonomic scope" value="Bacteria"/>
</dbReference>
<evidence type="ECO:0000313" key="3">
    <source>
        <dbReference type="Proteomes" id="UP000018733"/>
    </source>
</evidence>
<feature type="transmembrane region" description="Helical" evidence="1">
    <location>
        <begin position="347"/>
        <end position="367"/>
    </location>
</feature>
<dbReference type="Proteomes" id="UP000018733">
    <property type="component" value="Unassembled WGS sequence"/>
</dbReference>
<protein>
    <recommendedName>
        <fullName evidence="4">Glycosyltransferase RgtA/B/C/D-like domain-containing protein</fullName>
    </recommendedName>
</protein>
<name>V8QW10_9BURK</name>
<feature type="transmembrane region" description="Helical" evidence="1">
    <location>
        <begin position="67"/>
        <end position="89"/>
    </location>
</feature>
<dbReference type="PATRIC" id="fig|1424334.3.peg.2167"/>
<organism evidence="2 3">
    <name type="scientific">Advenella kashmirensis W13003</name>
    <dbReference type="NCBI Taxonomy" id="1424334"/>
    <lineage>
        <taxon>Bacteria</taxon>
        <taxon>Pseudomonadati</taxon>
        <taxon>Pseudomonadota</taxon>
        <taxon>Betaproteobacteria</taxon>
        <taxon>Burkholderiales</taxon>
        <taxon>Alcaligenaceae</taxon>
    </lineage>
</organism>
<feature type="transmembrane region" description="Helical" evidence="1">
    <location>
        <begin position="101"/>
        <end position="119"/>
    </location>
</feature>
<feature type="transmembrane region" description="Helical" evidence="1">
    <location>
        <begin position="16"/>
        <end position="33"/>
    </location>
</feature>
<dbReference type="RefSeq" id="WP_024005122.1">
    <property type="nucleotide sequence ID" value="NZ_KI650979.1"/>
</dbReference>
<feature type="transmembrane region" description="Helical" evidence="1">
    <location>
        <begin position="401"/>
        <end position="421"/>
    </location>
</feature>